<feature type="coiled-coil region" evidence="1">
    <location>
        <begin position="551"/>
        <end position="585"/>
    </location>
</feature>
<dbReference type="RefSeq" id="XP_009526722.1">
    <property type="nucleotide sequence ID" value="XM_009528427.1"/>
</dbReference>
<evidence type="ECO:0000313" key="4">
    <source>
        <dbReference type="Proteomes" id="UP000002640"/>
    </source>
</evidence>
<dbReference type="OMA" id="CIRTMDG"/>
<feature type="coiled-coil region" evidence="1">
    <location>
        <begin position="394"/>
        <end position="449"/>
    </location>
</feature>
<reference evidence="3 4" key="1">
    <citation type="journal article" date="2006" name="Science">
        <title>Phytophthora genome sequences uncover evolutionary origins and mechanisms of pathogenesis.</title>
        <authorList>
            <person name="Tyler B.M."/>
            <person name="Tripathy S."/>
            <person name="Zhang X."/>
            <person name="Dehal P."/>
            <person name="Jiang R.H."/>
            <person name="Aerts A."/>
            <person name="Arredondo F.D."/>
            <person name="Baxter L."/>
            <person name="Bensasson D."/>
            <person name="Beynon J.L."/>
            <person name="Chapman J."/>
            <person name="Damasceno C.M."/>
            <person name="Dorrance A.E."/>
            <person name="Dou D."/>
            <person name="Dickerman A.W."/>
            <person name="Dubchak I.L."/>
            <person name="Garbelotto M."/>
            <person name="Gijzen M."/>
            <person name="Gordon S.G."/>
            <person name="Govers F."/>
            <person name="Grunwald N.J."/>
            <person name="Huang W."/>
            <person name="Ivors K.L."/>
            <person name="Jones R.W."/>
            <person name="Kamoun S."/>
            <person name="Krampis K."/>
            <person name="Lamour K.H."/>
            <person name="Lee M.K."/>
            <person name="McDonald W.H."/>
            <person name="Medina M."/>
            <person name="Meijer H.J."/>
            <person name="Nordberg E.K."/>
            <person name="Maclean D.J."/>
            <person name="Ospina-Giraldo M.D."/>
            <person name="Morris P.F."/>
            <person name="Phuntumart V."/>
            <person name="Putnam N.H."/>
            <person name="Rash S."/>
            <person name="Rose J.K."/>
            <person name="Sakihama Y."/>
            <person name="Salamov A.A."/>
            <person name="Savidor A."/>
            <person name="Scheuring C.F."/>
            <person name="Smith B.M."/>
            <person name="Sobral B.W."/>
            <person name="Terry A."/>
            <person name="Torto-Alalibo T.A."/>
            <person name="Win J."/>
            <person name="Xu Z."/>
            <person name="Zhang H."/>
            <person name="Grigoriev I.V."/>
            <person name="Rokhsar D.S."/>
            <person name="Boore J.L."/>
        </authorList>
    </citation>
    <scope>NUCLEOTIDE SEQUENCE [LARGE SCALE GENOMIC DNA]</scope>
    <source>
        <strain evidence="3 4">P6497</strain>
    </source>
</reference>
<keyword evidence="4" id="KW-1185">Reference proteome</keyword>
<proteinExistence type="predicted"/>
<name>G4ZI21_PHYSP</name>
<accession>G4ZI21</accession>
<feature type="coiled-coil region" evidence="1">
    <location>
        <begin position="823"/>
        <end position="850"/>
    </location>
</feature>
<keyword evidence="1" id="KW-0175">Coiled coil</keyword>
<dbReference type="KEGG" id="psoj:PHYSODRAFT_314906"/>
<dbReference type="GeneID" id="20643773"/>
<evidence type="ECO:0000313" key="3">
    <source>
        <dbReference type="EMBL" id="EGZ17664.1"/>
    </source>
</evidence>
<feature type="compositionally biased region" description="Basic and acidic residues" evidence="2">
    <location>
        <begin position="123"/>
        <end position="132"/>
    </location>
</feature>
<dbReference type="SMR" id="G4ZI21"/>
<feature type="region of interest" description="Disordered" evidence="2">
    <location>
        <begin position="265"/>
        <end position="314"/>
    </location>
</feature>
<dbReference type="InParanoid" id="G4ZI21"/>
<dbReference type="AlphaFoldDB" id="G4ZI21"/>
<feature type="coiled-coil region" evidence="1">
    <location>
        <begin position="631"/>
        <end position="768"/>
    </location>
</feature>
<sequence length="852" mass="98293">MAAPPPPPAELEPPLGPVVVSHVNAGVEFIDDLASDDERDELVEQLNLHGNSIQCMDGLEAFTGLMLPRLELLDEEEVEFLKEMGSLHMPKYRSLMRRIAENKRNEQHPRRSPQSMKQLPATPEHHGRDGARHPSNQLHHGQFRASPPRIQTDFGVTGEPKKAPTLSPPGNQSLEPTQDDRLVVKDSGTNTDVDLEKDVLKREQAVAAKETEFLEKEKSFLFKENEFYTKEQRFKSQIADLQEQLSAAESRAVKAEATVLEMSNHLMQKEKDQAAATAASDESAHAIQQSQSDQQSEWEAKISTLESSHQSELEKLNTDKADLLKRITSLETDAATNTQKLHEAEQLLQQKLIALEKSETKEDEAVGELELARKTHEAIVTQLSDEVKYHKDHSEQADKRNTQLERQVAELKANVETVYNKCIEKDDAIQQLKKNLSARQDEIETLRLQHVKDSERQDKLQQQQQDLYERQLQASIIQVEMEFRKEYQQSVQKFQLLQRKNQERLKDVKRVREAYQASLQREAAAKAEVDKLQAILADDKQKLFVEDAKRSDAFKAEIRAERAKRKDLERKLVEEQQKNAQVATLQAELDERHVENCKLREEVKVCGEQQESWKKLEDDLRAALKVKDVMLADQLRQIQELSSERQQTEAQFNNEMNEYQTQIEDLEAALDESLQKAAEEEVKAEALSTKLAALEKEAPKKDEELSSLRAELEQKVSALEFLDQEMQRMRTVLEKQDELFQKRMQKHLEQQREEVERVRVGAEEEREHQLHGWEAERGGMMHKYEMLATEMESVAAQNGKLRAALDQERRKNAQNDRDMRILLAQIDRERQSKKENLRQIKSLFEQLQREAS</sequence>
<feature type="region of interest" description="Disordered" evidence="2">
    <location>
        <begin position="103"/>
        <end position="179"/>
    </location>
</feature>
<feature type="coiled-coil region" evidence="1">
    <location>
        <begin position="231"/>
        <end position="258"/>
    </location>
</feature>
<gene>
    <name evidence="3" type="ORF">PHYSODRAFT_314906</name>
</gene>
<dbReference type="Proteomes" id="UP000002640">
    <property type="component" value="Unassembled WGS sequence"/>
</dbReference>
<evidence type="ECO:0000256" key="2">
    <source>
        <dbReference type="SAM" id="MobiDB-lite"/>
    </source>
</evidence>
<feature type="compositionally biased region" description="Low complexity" evidence="2">
    <location>
        <begin position="274"/>
        <end position="295"/>
    </location>
</feature>
<protein>
    <submittedName>
        <fullName evidence="3">Uncharacterized protein</fullName>
    </submittedName>
</protein>
<evidence type="ECO:0000256" key="1">
    <source>
        <dbReference type="SAM" id="Coils"/>
    </source>
</evidence>
<dbReference type="EMBL" id="JH159154">
    <property type="protein sequence ID" value="EGZ17664.1"/>
    <property type="molecule type" value="Genomic_DNA"/>
</dbReference>
<organism evidence="3 4">
    <name type="scientific">Phytophthora sojae (strain P6497)</name>
    <name type="common">Soybean stem and root rot agent</name>
    <name type="synonym">Phytophthora megasperma f. sp. glycines</name>
    <dbReference type="NCBI Taxonomy" id="1094619"/>
    <lineage>
        <taxon>Eukaryota</taxon>
        <taxon>Sar</taxon>
        <taxon>Stramenopiles</taxon>
        <taxon>Oomycota</taxon>
        <taxon>Peronosporomycetes</taxon>
        <taxon>Peronosporales</taxon>
        <taxon>Peronosporaceae</taxon>
        <taxon>Phytophthora</taxon>
    </lineage>
</organism>